<feature type="non-terminal residue" evidence="13">
    <location>
        <position position="1"/>
    </location>
</feature>
<dbReference type="SUPFAM" id="SSF81648">
    <property type="entry name" value="a domain/subunit of cytochrome bc1 complex (Ubiquinol-cytochrome c reductase)"/>
    <property type="match status" value="1"/>
</dbReference>
<keyword evidence="8" id="KW-0408">Iron</keyword>
<evidence type="ECO:0000256" key="7">
    <source>
        <dbReference type="ARBA" id="ARBA00022989"/>
    </source>
</evidence>
<dbReference type="InterPro" id="IPR009056">
    <property type="entry name" value="Cyt_c-like_dom"/>
</dbReference>
<evidence type="ECO:0000256" key="10">
    <source>
        <dbReference type="SAM" id="Phobius"/>
    </source>
</evidence>
<dbReference type="Gene3D" id="1.20.810.10">
    <property type="entry name" value="Cytochrome Bc1 Complex, Chain C"/>
    <property type="match status" value="1"/>
</dbReference>
<evidence type="ECO:0000256" key="9">
    <source>
        <dbReference type="ARBA" id="ARBA00023136"/>
    </source>
</evidence>
<keyword evidence="5" id="KW-0479">Metal-binding</keyword>
<dbReference type="InterPro" id="IPR005798">
    <property type="entry name" value="Cyt_b/b6_C"/>
</dbReference>
<sequence>GAHVALFRKHGVTPSAKADLERVDTFFPKQLLKDLVAVLAVVAVVFVMAWREHGAPLDAPADPSSDYPARPEWYFLALFQLLKYFHGPLEIVGTVVLPAVLGAYLFALPLLDRKPGTALRGRVGPLVPLALIAAGAAGLTLQAQRSDASDPAFQKERVKADERASIANRIAKEGVPPEGPLAMMKRDPDLRGPELFDKHCGGCHTLGEHGSEKDRVAP</sequence>
<evidence type="ECO:0000256" key="4">
    <source>
        <dbReference type="ARBA" id="ARBA00022692"/>
    </source>
</evidence>
<comment type="caution">
    <text evidence="13">The sequence shown here is derived from an EMBL/GenBank/DDBJ whole genome shotgun (WGS) entry which is preliminary data.</text>
</comment>
<evidence type="ECO:0000256" key="8">
    <source>
        <dbReference type="ARBA" id="ARBA00023004"/>
    </source>
</evidence>
<gene>
    <name evidence="13" type="ORF">S03H2_64282</name>
</gene>
<evidence type="ECO:0000256" key="1">
    <source>
        <dbReference type="ARBA" id="ARBA00004141"/>
    </source>
</evidence>
<reference evidence="13" key="1">
    <citation type="journal article" date="2014" name="Front. Microbiol.">
        <title>High frequency of phylogenetically diverse reductive dehalogenase-homologous genes in deep subseafloor sedimentary metagenomes.</title>
        <authorList>
            <person name="Kawai M."/>
            <person name="Futagami T."/>
            <person name="Toyoda A."/>
            <person name="Takaki Y."/>
            <person name="Nishi S."/>
            <person name="Hori S."/>
            <person name="Arai W."/>
            <person name="Tsubouchi T."/>
            <person name="Morono Y."/>
            <person name="Uchiyama I."/>
            <person name="Ito T."/>
            <person name="Fujiyama A."/>
            <person name="Inagaki F."/>
            <person name="Takami H."/>
        </authorList>
    </citation>
    <scope>NUCLEOTIDE SEQUENCE</scope>
    <source>
        <strain evidence="13">Expedition CK06-06</strain>
    </source>
</reference>
<keyword evidence="9 10" id="KW-0472">Membrane</keyword>
<proteinExistence type="predicted"/>
<keyword evidence="2" id="KW-0813">Transport</keyword>
<keyword evidence="6" id="KW-0249">Electron transport</keyword>
<feature type="non-terminal residue" evidence="13">
    <location>
        <position position="218"/>
    </location>
</feature>
<dbReference type="Pfam" id="PF00032">
    <property type="entry name" value="Cytochrom_B_C"/>
    <property type="match status" value="1"/>
</dbReference>
<evidence type="ECO:0000256" key="2">
    <source>
        <dbReference type="ARBA" id="ARBA00022448"/>
    </source>
</evidence>
<dbReference type="InterPro" id="IPR027387">
    <property type="entry name" value="Cytb/b6-like_sf"/>
</dbReference>
<dbReference type="GO" id="GO:0046872">
    <property type="term" value="F:metal ion binding"/>
    <property type="evidence" value="ECO:0007669"/>
    <property type="project" value="UniProtKB-KW"/>
</dbReference>
<name>X1J7Z8_9ZZZZ</name>
<evidence type="ECO:0008006" key="14">
    <source>
        <dbReference type="Google" id="ProtNLM"/>
    </source>
</evidence>
<comment type="subcellular location">
    <subcellularLocation>
        <location evidence="1">Membrane</location>
        <topology evidence="1">Multi-pass membrane protein</topology>
    </subcellularLocation>
</comment>
<feature type="transmembrane region" description="Helical" evidence="10">
    <location>
        <begin position="91"/>
        <end position="111"/>
    </location>
</feature>
<feature type="domain" description="Cytochrome c" evidence="12">
    <location>
        <begin position="187"/>
        <end position="218"/>
    </location>
</feature>
<evidence type="ECO:0000256" key="3">
    <source>
        <dbReference type="ARBA" id="ARBA00022617"/>
    </source>
</evidence>
<dbReference type="GO" id="GO:0016491">
    <property type="term" value="F:oxidoreductase activity"/>
    <property type="evidence" value="ECO:0007669"/>
    <property type="project" value="InterPro"/>
</dbReference>
<evidence type="ECO:0000259" key="11">
    <source>
        <dbReference type="PROSITE" id="PS51003"/>
    </source>
</evidence>
<feature type="transmembrane region" description="Helical" evidence="10">
    <location>
        <begin position="31"/>
        <end position="50"/>
    </location>
</feature>
<evidence type="ECO:0000256" key="5">
    <source>
        <dbReference type="ARBA" id="ARBA00022723"/>
    </source>
</evidence>
<dbReference type="PROSITE" id="PS51007">
    <property type="entry name" value="CYTC"/>
    <property type="match status" value="1"/>
</dbReference>
<organism evidence="13">
    <name type="scientific">marine sediment metagenome</name>
    <dbReference type="NCBI Taxonomy" id="412755"/>
    <lineage>
        <taxon>unclassified sequences</taxon>
        <taxon>metagenomes</taxon>
        <taxon>ecological metagenomes</taxon>
    </lineage>
</organism>
<dbReference type="GO" id="GO:0020037">
    <property type="term" value="F:heme binding"/>
    <property type="evidence" value="ECO:0007669"/>
    <property type="project" value="InterPro"/>
</dbReference>
<evidence type="ECO:0000313" key="13">
    <source>
        <dbReference type="EMBL" id="GAH77630.1"/>
    </source>
</evidence>
<accession>X1J7Z8</accession>
<evidence type="ECO:0000256" key="6">
    <source>
        <dbReference type="ARBA" id="ARBA00022982"/>
    </source>
</evidence>
<dbReference type="GO" id="GO:0016020">
    <property type="term" value="C:membrane"/>
    <property type="evidence" value="ECO:0007669"/>
    <property type="project" value="UniProtKB-SubCell"/>
</dbReference>
<evidence type="ECO:0000259" key="12">
    <source>
        <dbReference type="PROSITE" id="PS51007"/>
    </source>
</evidence>
<keyword evidence="4 10" id="KW-0812">Transmembrane</keyword>
<keyword evidence="3" id="KW-0349">Heme</keyword>
<dbReference type="EMBL" id="BARU01041739">
    <property type="protein sequence ID" value="GAH77630.1"/>
    <property type="molecule type" value="Genomic_DNA"/>
</dbReference>
<feature type="domain" description="Cytochrome b/b6 C-terminal region profile" evidence="11">
    <location>
        <begin position="16"/>
        <end position="126"/>
    </location>
</feature>
<dbReference type="AlphaFoldDB" id="X1J7Z8"/>
<dbReference type="GO" id="GO:0009055">
    <property type="term" value="F:electron transfer activity"/>
    <property type="evidence" value="ECO:0007669"/>
    <property type="project" value="InterPro"/>
</dbReference>
<protein>
    <recommendedName>
        <fullName evidence="14">Cytochrome b/b6 C-terminal region profile domain-containing protein</fullName>
    </recommendedName>
</protein>
<dbReference type="InterPro" id="IPR036150">
    <property type="entry name" value="Cyt_b/b6_C_sf"/>
</dbReference>
<dbReference type="PROSITE" id="PS51003">
    <property type="entry name" value="CYTB_CTER"/>
    <property type="match status" value="1"/>
</dbReference>
<keyword evidence="7 10" id="KW-1133">Transmembrane helix</keyword>